<feature type="compositionally biased region" description="Low complexity" evidence="1">
    <location>
        <begin position="63"/>
        <end position="74"/>
    </location>
</feature>
<dbReference type="Proteomes" id="UP000440224">
    <property type="component" value="Unassembled WGS sequence"/>
</dbReference>
<evidence type="ECO:0000313" key="3">
    <source>
        <dbReference type="Proteomes" id="UP000440224"/>
    </source>
</evidence>
<sequence length="74" mass="7438">MPEAARLVADACRVIWEATRSAATLSAAFAAAEAALRGLEPAGYTFEISGRLGITEDGEPDPAATSATASATIG</sequence>
<evidence type="ECO:0000256" key="1">
    <source>
        <dbReference type="SAM" id="MobiDB-lite"/>
    </source>
</evidence>
<dbReference type="AlphaFoldDB" id="A0A6N7PNA9"/>
<reference evidence="2 3" key="1">
    <citation type="submission" date="2019-10" db="EMBL/GenBank/DDBJ databases">
        <title>A soil myxobacterium in the family Polyangiaceae.</title>
        <authorList>
            <person name="Li Y."/>
            <person name="Wang J."/>
        </authorList>
    </citation>
    <scope>NUCLEOTIDE SEQUENCE [LARGE SCALE GENOMIC DNA]</scope>
    <source>
        <strain evidence="2 3">DSM 14734</strain>
    </source>
</reference>
<proteinExistence type="predicted"/>
<protein>
    <submittedName>
        <fullName evidence="2">Uncharacterized protein</fullName>
    </submittedName>
</protein>
<gene>
    <name evidence="2" type="ORF">GF068_16500</name>
</gene>
<accession>A0A6N7PNA9</accession>
<dbReference type="RefSeq" id="WP_153820322.1">
    <property type="nucleotide sequence ID" value="NZ_WJIE01000004.1"/>
</dbReference>
<evidence type="ECO:0000313" key="2">
    <source>
        <dbReference type="EMBL" id="MRG93498.1"/>
    </source>
</evidence>
<keyword evidence="3" id="KW-1185">Reference proteome</keyword>
<feature type="region of interest" description="Disordered" evidence="1">
    <location>
        <begin position="55"/>
        <end position="74"/>
    </location>
</feature>
<comment type="caution">
    <text evidence="2">The sequence shown here is derived from an EMBL/GenBank/DDBJ whole genome shotgun (WGS) entry which is preliminary data.</text>
</comment>
<dbReference type="EMBL" id="WJIE01000004">
    <property type="protein sequence ID" value="MRG93498.1"/>
    <property type="molecule type" value="Genomic_DNA"/>
</dbReference>
<organism evidence="2 3">
    <name type="scientific">Polyangium spumosum</name>
    <dbReference type="NCBI Taxonomy" id="889282"/>
    <lineage>
        <taxon>Bacteria</taxon>
        <taxon>Pseudomonadati</taxon>
        <taxon>Myxococcota</taxon>
        <taxon>Polyangia</taxon>
        <taxon>Polyangiales</taxon>
        <taxon>Polyangiaceae</taxon>
        <taxon>Polyangium</taxon>
    </lineage>
</organism>
<name>A0A6N7PNA9_9BACT</name>